<evidence type="ECO:0000256" key="4">
    <source>
        <dbReference type="ARBA" id="ARBA00022679"/>
    </source>
</evidence>
<keyword evidence="6" id="KW-0418">Kinase</keyword>
<keyword evidence="8" id="KW-0902">Two-component regulatory system</keyword>
<name>A0ABT6TVI7_9GAMM</name>
<dbReference type="InterPro" id="IPR036097">
    <property type="entry name" value="HisK_dim/P_sf"/>
</dbReference>
<dbReference type="SMART" id="SM00387">
    <property type="entry name" value="HATPase_c"/>
    <property type="match status" value="1"/>
</dbReference>
<dbReference type="PANTHER" id="PTHR42878:SF7">
    <property type="entry name" value="SENSOR HISTIDINE KINASE GLRK"/>
    <property type="match status" value="1"/>
</dbReference>
<dbReference type="InterPro" id="IPR005467">
    <property type="entry name" value="His_kinase_dom"/>
</dbReference>
<dbReference type="PANTHER" id="PTHR42878">
    <property type="entry name" value="TWO-COMPONENT HISTIDINE KINASE"/>
    <property type="match status" value="1"/>
</dbReference>
<keyword evidence="5" id="KW-0547">Nucleotide-binding</keyword>
<evidence type="ECO:0000256" key="3">
    <source>
        <dbReference type="ARBA" id="ARBA00022553"/>
    </source>
</evidence>
<comment type="catalytic activity">
    <reaction evidence="1">
        <text>ATP + protein L-histidine = ADP + protein N-phospho-L-histidine.</text>
        <dbReference type="EC" id="2.7.13.3"/>
    </reaction>
</comment>
<dbReference type="Gene3D" id="1.10.287.130">
    <property type="match status" value="1"/>
</dbReference>
<keyword evidence="7 10" id="KW-0067">ATP-binding</keyword>
<dbReference type="SUPFAM" id="SSF47384">
    <property type="entry name" value="Homodimeric domain of signal transducing histidine kinase"/>
    <property type="match status" value="1"/>
</dbReference>
<dbReference type="Gene3D" id="6.10.340.10">
    <property type="match status" value="1"/>
</dbReference>
<dbReference type="Gene3D" id="3.30.565.10">
    <property type="entry name" value="Histidine kinase-like ATPase, C-terminal domain"/>
    <property type="match status" value="1"/>
</dbReference>
<dbReference type="Proteomes" id="UP001156974">
    <property type="component" value="Unassembled WGS sequence"/>
</dbReference>
<evidence type="ECO:0000256" key="2">
    <source>
        <dbReference type="ARBA" id="ARBA00012438"/>
    </source>
</evidence>
<evidence type="ECO:0000313" key="10">
    <source>
        <dbReference type="EMBL" id="MDI4667795.1"/>
    </source>
</evidence>
<accession>A0ABT6TVI7</accession>
<evidence type="ECO:0000256" key="5">
    <source>
        <dbReference type="ARBA" id="ARBA00022741"/>
    </source>
</evidence>
<evidence type="ECO:0000313" key="11">
    <source>
        <dbReference type="Proteomes" id="UP001156974"/>
    </source>
</evidence>
<evidence type="ECO:0000259" key="9">
    <source>
        <dbReference type="PROSITE" id="PS50109"/>
    </source>
</evidence>
<protein>
    <recommendedName>
        <fullName evidence="2">histidine kinase</fullName>
        <ecNumber evidence="2">2.7.13.3</ecNumber>
    </recommendedName>
</protein>
<feature type="domain" description="Histidine kinase" evidence="9">
    <location>
        <begin position="233"/>
        <end position="430"/>
    </location>
</feature>
<dbReference type="CDD" id="cd00082">
    <property type="entry name" value="HisKA"/>
    <property type="match status" value="1"/>
</dbReference>
<dbReference type="InterPro" id="IPR003594">
    <property type="entry name" value="HATPase_dom"/>
</dbReference>
<dbReference type="InterPro" id="IPR050351">
    <property type="entry name" value="BphY/WalK/GraS-like"/>
</dbReference>
<dbReference type="GO" id="GO:0005524">
    <property type="term" value="F:ATP binding"/>
    <property type="evidence" value="ECO:0007669"/>
    <property type="project" value="UniProtKB-KW"/>
</dbReference>
<reference evidence="10 11" key="1">
    <citation type="submission" date="2022-02" db="EMBL/GenBank/DDBJ databases">
        <title>Genome analysis of Beneficial Microorganisms for Coral consortium from Pocillopora damicornis.</title>
        <authorList>
            <person name="Rosado P.M."/>
            <person name="Cardoso P.M."/>
            <person name="Rosado J.G."/>
            <person name="Schultz J."/>
            <person name="Rocha U."/>
            <person name="Costa T.K."/>
            <person name="Peixoto R.S."/>
        </authorList>
    </citation>
    <scope>NUCLEOTIDE SEQUENCE [LARGE SCALE GENOMIC DNA]</scope>
    <source>
        <strain evidence="10 11">BMC5</strain>
    </source>
</reference>
<keyword evidence="4" id="KW-0808">Transferase</keyword>
<gene>
    <name evidence="10" type="ORF">MKZ47_01600</name>
</gene>
<sequence length="430" mass="47995">MRFSFRYKIITLCIAASTLPLILVCYFAGISLLYSLLALLACALISGFFAAQLSSPLIDGMNSLETGLLNFKDGELATLLAYDGSDELGDLCRLYNQTAKQLRQEKQWIYQRELMLDKVLQSSPQAVLLTNDQGFIVYSNHSARSLLDAKSALEGAKLENLLDSSCEQLTRAIHKGVDGLFTLDKADQESQTWHMATGRLLLNNQFHQLYVFKQLTRELSRQEVEVWKKVIRIISHELNNSLGPMSSMLHSAQLLTKEVDEPRLKRVFTTIEERIKHLNEFVQGYGKFAKLPTPQLSTINWPTLIEPLKSQWQVEVLLDERVTTDADHTQLEQLLINLLKNAYESGSNPEDVSLTVQQEASGTHITVSDKGKGMSEAVMANALIPFYSTKATGSGLGLALCREIVEAHHGQISLHNREQGGLSVHVLLPA</sequence>
<comment type="caution">
    <text evidence="10">The sequence shown here is derived from an EMBL/GenBank/DDBJ whole genome shotgun (WGS) entry which is preliminary data.</text>
</comment>
<dbReference type="EMBL" id="JAKUMG010000001">
    <property type="protein sequence ID" value="MDI4667795.1"/>
    <property type="molecule type" value="Genomic_DNA"/>
</dbReference>
<dbReference type="SUPFAM" id="SSF55874">
    <property type="entry name" value="ATPase domain of HSP90 chaperone/DNA topoisomerase II/histidine kinase"/>
    <property type="match status" value="1"/>
</dbReference>
<evidence type="ECO:0000256" key="6">
    <source>
        <dbReference type="ARBA" id="ARBA00022777"/>
    </source>
</evidence>
<dbReference type="EC" id="2.7.13.3" evidence="2"/>
<dbReference type="InterPro" id="IPR003661">
    <property type="entry name" value="HisK_dim/P_dom"/>
</dbReference>
<dbReference type="PROSITE" id="PS50109">
    <property type="entry name" value="HIS_KIN"/>
    <property type="match status" value="1"/>
</dbReference>
<proteinExistence type="predicted"/>
<dbReference type="RefSeq" id="WP_175082185.1">
    <property type="nucleotide sequence ID" value="NZ_JAKUMG010000001.1"/>
</dbReference>
<dbReference type="PRINTS" id="PR00344">
    <property type="entry name" value="BCTRLSENSOR"/>
</dbReference>
<evidence type="ECO:0000256" key="8">
    <source>
        <dbReference type="ARBA" id="ARBA00023012"/>
    </source>
</evidence>
<dbReference type="InterPro" id="IPR036890">
    <property type="entry name" value="HATPase_C_sf"/>
</dbReference>
<evidence type="ECO:0000256" key="1">
    <source>
        <dbReference type="ARBA" id="ARBA00000085"/>
    </source>
</evidence>
<keyword evidence="11" id="KW-1185">Reference proteome</keyword>
<dbReference type="InterPro" id="IPR004358">
    <property type="entry name" value="Sig_transdc_His_kin-like_C"/>
</dbReference>
<keyword evidence="3" id="KW-0597">Phosphoprotein</keyword>
<dbReference type="Pfam" id="PF02518">
    <property type="entry name" value="HATPase_c"/>
    <property type="match status" value="1"/>
</dbReference>
<evidence type="ECO:0000256" key="7">
    <source>
        <dbReference type="ARBA" id="ARBA00022840"/>
    </source>
</evidence>
<organism evidence="10 11">
    <name type="scientific">Pseudoalteromonas shioyasakiensis</name>
    <dbReference type="NCBI Taxonomy" id="1190813"/>
    <lineage>
        <taxon>Bacteria</taxon>
        <taxon>Pseudomonadati</taxon>
        <taxon>Pseudomonadota</taxon>
        <taxon>Gammaproteobacteria</taxon>
        <taxon>Alteromonadales</taxon>
        <taxon>Pseudoalteromonadaceae</taxon>
        <taxon>Pseudoalteromonas</taxon>
    </lineage>
</organism>